<sequence>MKPLIAIVGRPNVGKSMLFNKLVGQRLSIVEDTPGVTRDRLYAEAEWLNRKFDLVDTGGIEPGTDSEILAFMRQQAEIAIQNATVIIFLCDVKTGLTASDQEVANMLLRSGKPVVLAVNKMDQVGHTNPDIYEFYNLGLGDPIAVSAVHGHGTGDLLDECFKYFPPEDEEEEEDDVIKVAIIGKPNVGKSSLVNRILGEKRVIVSDMAGTTRDAVDSYFENQKGKYLLIDTAGMRKKSKVDDPIEKFSVLRATMAIERADVCLILIDANEGVTEQDTKVAGLAHEAGKACIIVVNKWDSIEKDDKTMDRMRQDVRRDLSYMTYAPIVFISALTGQRVDRLFDLINYVNDQASLRITTGMLNSVLADATARVQPPTDKGRRLKIYYMTQIGIKPPHFVCFCNDAKLFHFSYQRYLENQIRSTFGLEGTPVRLTIRQKSDKEG</sequence>
<evidence type="ECO:0000256" key="9">
    <source>
        <dbReference type="HAMAP-Rule" id="MF_00195"/>
    </source>
</evidence>
<dbReference type="InterPro" id="IPR016484">
    <property type="entry name" value="GTPase_Der"/>
</dbReference>
<dbReference type="InterPro" id="IPR005225">
    <property type="entry name" value="Small_GTP-bd"/>
</dbReference>
<evidence type="ECO:0000256" key="1">
    <source>
        <dbReference type="ARBA" id="ARBA00008279"/>
    </source>
</evidence>
<proteinExistence type="inferred from homology"/>
<dbReference type="InterPro" id="IPR032859">
    <property type="entry name" value="KH_dom-like"/>
</dbReference>
<keyword evidence="5 9" id="KW-0547">Nucleotide-binding</keyword>
<dbReference type="InterPro" id="IPR006073">
    <property type="entry name" value="GTP-bd"/>
</dbReference>
<dbReference type="PANTHER" id="PTHR43834:SF6">
    <property type="entry name" value="GTPASE DER"/>
    <property type="match status" value="1"/>
</dbReference>
<feature type="domain" description="EngA-type G" evidence="12">
    <location>
        <begin position="3"/>
        <end position="168"/>
    </location>
</feature>
<dbReference type="NCBIfam" id="TIGR03594">
    <property type="entry name" value="GTPase_EngA"/>
    <property type="match status" value="1"/>
</dbReference>
<organism evidence="13 14">
    <name type="scientific">Candidatus Flavonifractor intestinigallinarum</name>
    <dbReference type="NCBI Taxonomy" id="2838586"/>
    <lineage>
        <taxon>Bacteria</taxon>
        <taxon>Bacillati</taxon>
        <taxon>Bacillota</taxon>
        <taxon>Clostridia</taxon>
        <taxon>Eubacteriales</taxon>
        <taxon>Oscillospiraceae</taxon>
        <taxon>Flavonifractor</taxon>
    </lineage>
</organism>
<accession>A0A9D2ML28</accession>
<evidence type="ECO:0000259" key="12">
    <source>
        <dbReference type="PROSITE" id="PS51712"/>
    </source>
</evidence>
<dbReference type="HAMAP" id="MF_00195">
    <property type="entry name" value="GTPase_Der"/>
    <property type="match status" value="1"/>
</dbReference>
<comment type="similarity">
    <text evidence="1 9 10 11">Belongs to the TRAFAC class TrmE-Era-EngA-EngB-Septin-like GTPase superfamily. EngA (Der) GTPase family.</text>
</comment>
<feature type="binding site" evidence="9">
    <location>
        <begin position="119"/>
        <end position="122"/>
    </location>
    <ligand>
        <name>GTP</name>
        <dbReference type="ChEBI" id="CHEBI:37565"/>
        <label>1</label>
    </ligand>
</feature>
<dbReference type="SUPFAM" id="SSF52540">
    <property type="entry name" value="P-loop containing nucleoside triphosphate hydrolases"/>
    <property type="match status" value="2"/>
</dbReference>
<dbReference type="FunFam" id="3.30.300.20:FF:000004">
    <property type="entry name" value="GTPase Der"/>
    <property type="match status" value="1"/>
</dbReference>
<keyword evidence="4 11" id="KW-0677">Repeat</keyword>
<dbReference type="Proteomes" id="UP000823921">
    <property type="component" value="Unassembled WGS sequence"/>
</dbReference>
<dbReference type="GO" id="GO:0042254">
    <property type="term" value="P:ribosome biogenesis"/>
    <property type="evidence" value="ECO:0007669"/>
    <property type="project" value="UniProtKB-KW"/>
</dbReference>
<dbReference type="AlphaFoldDB" id="A0A9D2ML28"/>
<evidence type="ECO:0000256" key="5">
    <source>
        <dbReference type="ARBA" id="ARBA00022741"/>
    </source>
</evidence>
<feature type="binding site" evidence="9">
    <location>
        <begin position="183"/>
        <end position="190"/>
    </location>
    <ligand>
        <name>GTP</name>
        <dbReference type="ChEBI" id="CHEBI:37565"/>
        <label>2</label>
    </ligand>
</feature>
<dbReference type="Gene3D" id="3.30.300.20">
    <property type="match status" value="1"/>
</dbReference>
<feature type="binding site" evidence="9">
    <location>
        <begin position="9"/>
        <end position="16"/>
    </location>
    <ligand>
        <name>GTP</name>
        <dbReference type="ChEBI" id="CHEBI:37565"/>
        <label>1</label>
    </ligand>
</feature>
<reference evidence="13" key="1">
    <citation type="journal article" date="2021" name="PeerJ">
        <title>Extensive microbial diversity within the chicken gut microbiome revealed by metagenomics and culture.</title>
        <authorList>
            <person name="Gilroy R."/>
            <person name="Ravi A."/>
            <person name="Getino M."/>
            <person name="Pursley I."/>
            <person name="Horton D.L."/>
            <person name="Alikhan N.F."/>
            <person name="Baker D."/>
            <person name="Gharbi K."/>
            <person name="Hall N."/>
            <person name="Watson M."/>
            <person name="Adriaenssens E.M."/>
            <person name="Foster-Nyarko E."/>
            <person name="Jarju S."/>
            <person name="Secka A."/>
            <person name="Antonio M."/>
            <person name="Oren A."/>
            <person name="Chaudhuri R.R."/>
            <person name="La Ragione R."/>
            <person name="Hildebrand F."/>
            <person name="Pallen M.J."/>
        </authorList>
    </citation>
    <scope>NUCLEOTIDE SEQUENCE</scope>
    <source>
        <strain evidence="13">CHK192-8294</strain>
    </source>
</reference>
<dbReference type="GO" id="GO:0043022">
    <property type="term" value="F:ribosome binding"/>
    <property type="evidence" value="ECO:0007669"/>
    <property type="project" value="TreeGrafter"/>
</dbReference>
<evidence type="ECO:0000256" key="3">
    <source>
        <dbReference type="ARBA" id="ARBA00022517"/>
    </source>
</evidence>
<dbReference type="EMBL" id="DWXO01000019">
    <property type="protein sequence ID" value="HJB79675.1"/>
    <property type="molecule type" value="Genomic_DNA"/>
</dbReference>
<reference evidence="13" key="2">
    <citation type="submission" date="2021-04" db="EMBL/GenBank/DDBJ databases">
        <authorList>
            <person name="Gilroy R."/>
        </authorList>
    </citation>
    <scope>NUCLEOTIDE SEQUENCE</scope>
    <source>
        <strain evidence="13">CHK192-8294</strain>
    </source>
</reference>
<evidence type="ECO:0000256" key="11">
    <source>
        <dbReference type="RuleBase" id="RU004481"/>
    </source>
</evidence>
<evidence type="ECO:0000256" key="10">
    <source>
        <dbReference type="PROSITE-ProRule" id="PRU01049"/>
    </source>
</evidence>
<dbReference type="Pfam" id="PF01926">
    <property type="entry name" value="MMR_HSR1"/>
    <property type="match status" value="2"/>
</dbReference>
<dbReference type="InterPro" id="IPR015946">
    <property type="entry name" value="KH_dom-like_a/b"/>
</dbReference>
<dbReference type="CDD" id="cd01894">
    <property type="entry name" value="EngA1"/>
    <property type="match status" value="1"/>
</dbReference>
<dbReference type="PIRSF" id="PIRSF006485">
    <property type="entry name" value="GTP-binding_EngA"/>
    <property type="match status" value="1"/>
</dbReference>
<name>A0A9D2ML28_9FIRM</name>
<dbReference type="PANTHER" id="PTHR43834">
    <property type="entry name" value="GTPASE DER"/>
    <property type="match status" value="1"/>
</dbReference>
<evidence type="ECO:0000313" key="14">
    <source>
        <dbReference type="Proteomes" id="UP000823921"/>
    </source>
</evidence>
<evidence type="ECO:0000256" key="2">
    <source>
        <dbReference type="ARBA" id="ARBA00020953"/>
    </source>
</evidence>
<gene>
    <name evidence="9 13" type="primary">der</name>
    <name evidence="13" type="ORF">H9712_01700</name>
</gene>
<dbReference type="PROSITE" id="PS51712">
    <property type="entry name" value="G_ENGA"/>
    <property type="match status" value="2"/>
</dbReference>
<dbReference type="GO" id="GO:0016787">
    <property type="term" value="F:hydrolase activity"/>
    <property type="evidence" value="ECO:0007669"/>
    <property type="project" value="UniProtKB-KW"/>
</dbReference>
<dbReference type="Pfam" id="PF14714">
    <property type="entry name" value="KH_dom-like"/>
    <property type="match status" value="1"/>
</dbReference>
<protein>
    <recommendedName>
        <fullName evidence="2 9">GTPase Der</fullName>
    </recommendedName>
    <alternativeName>
        <fullName evidence="7 9">GTP-binding protein EngA</fullName>
    </alternativeName>
</protein>
<feature type="binding site" evidence="9">
    <location>
        <begin position="230"/>
        <end position="234"/>
    </location>
    <ligand>
        <name>GTP</name>
        <dbReference type="ChEBI" id="CHEBI:37565"/>
        <label>2</label>
    </ligand>
</feature>
<dbReference type="NCBIfam" id="TIGR00231">
    <property type="entry name" value="small_GTP"/>
    <property type="match status" value="2"/>
</dbReference>
<comment type="subunit">
    <text evidence="9">Associates with the 50S ribosomal subunit.</text>
</comment>
<evidence type="ECO:0000256" key="7">
    <source>
        <dbReference type="ARBA" id="ARBA00032345"/>
    </source>
</evidence>
<keyword evidence="13" id="KW-0378">Hydrolase</keyword>
<comment type="function">
    <text evidence="8 9 11">GTPase that plays an essential role in the late steps of ribosome biogenesis.</text>
</comment>
<feature type="binding site" evidence="9">
    <location>
        <begin position="295"/>
        <end position="298"/>
    </location>
    <ligand>
        <name>GTP</name>
        <dbReference type="ChEBI" id="CHEBI:37565"/>
        <label>2</label>
    </ligand>
</feature>
<dbReference type="FunFam" id="3.40.50.300:FF:000057">
    <property type="entry name" value="GTPase Der"/>
    <property type="match status" value="1"/>
</dbReference>
<keyword evidence="6 9" id="KW-0342">GTP-binding</keyword>
<dbReference type="CDD" id="cd01895">
    <property type="entry name" value="EngA2"/>
    <property type="match status" value="1"/>
</dbReference>
<dbReference type="GO" id="GO:0005525">
    <property type="term" value="F:GTP binding"/>
    <property type="evidence" value="ECO:0007669"/>
    <property type="project" value="UniProtKB-UniRule"/>
</dbReference>
<feature type="domain" description="EngA-type G" evidence="12">
    <location>
        <begin position="177"/>
        <end position="352"/>
    </location>
</feature>
<dbReference type="InterPro" id="IPR027417">
    <property type="entry name" value="P-loop_NTPase"/>
</dbReference>
<dbReference type="InterPro" id="IPR031166">
    <property type="entry name" value="G_ENGA"/>
</dbReference>
<evidence type="ECO:0000256" key="4">
    <source>
        <dbReference type="ARBA" id="ARBA00022737"/>
    </source>
</evidence>
<dbReference type="FunFam" id="3.40.50.300:FF:000040">
    <property type="entry name" value="GTPase Der"/>
    <property type="match status" value="1"/>
</dbReference>
<feature type="binding site" evidence="9">
    <location>
        <begin position="56"/>
        <end position="60"/>
    </location>
    <ligand>
        <name>GTP</name>
        <dbReference type="ChEBI" id="CHEBI:37565"/>
        <label>1</label>
    </ligand>
</feature>
<dbReference type="Gene3D" id="3.40.50.300">
    <property type="entry name" value="P-loop containing nucleotide triphosphate hydrolases"/>
    <property type="match status" value="2"/>
</dbReference>
<keyword evidence="3 9" id="KW-0690">Ribosome biogenesis</keyword>
<evidence type="ECO:0000256" key="8">
    <source>
        <dbReference type="ARBA" id="ARBA00053470"/>
    </source>
</evidence>
<evidence type="ECO:0000313" key="13">
    <source>
        <dbReference type="EMBL" id="HJB79675.1"/>
    </source>
</evidence>
<evidence type="ECO:0000256" key="6">
    <source>
        <dbReference type="ARBA" id="ARBA00023134"/>
    </source>
</evidence>
<comment type="caution">
    <text evidence="13">The sequence shown here is derived from an EMBL/GenBank/DDBJ whole genome shotgun (WGS) entry which is preliminary data.</text>
</comment>